<evidence type="ECO:0008006" key="5">
    <source>
        <dbReference type="Google" id="ProtNLM"/>
    </source>
</evidence>
<sequence length="364" mass="38998">MRRGSVSPITRAKPPPPSVHNIINPLPVIEEDDASHEDDGDESAPKVPAKSPRRVSPLAAAAATRSVLPKRWSATGGNGGGKSAAQKSEKADADHGLQNWLAKRGGWCRFIVLVALAVCAMVAIIVGLTLGLRQKKSTTPSQSEEQPVLFPAGSYAFTTALFDVTDDCTSNHKTFRCYPFKTYKQAKSDASATYFWIITQVNSWAYQISAAPNPFVPQFTNLSLTQLDANQFNERLTFNFSMHGAAVIPTTALGSGGTDNTKNGDNEAATCYYNNTLVTGTIWTRRPATFPANITTPVSSGGNGSAVTSSATFEPWPYAVQVVQSTRDAPDCRDVDGNRVGAAFHPPQGRAGDCTCSYANFDLE</sequence>
<feature type="transmembrane region" description="Helical" evidence="2">
    <location>
        <begin position="110"/>
        <end position="132"/>
    </location>
</feature>
<feature type="region of interest" description="Disordered" evidence="1">
    <location>
        <begin position="1"/>
        <end position="90"/>
    </location>
</feature>
<name>A0AAW0RCB7_9PEZI</name>
<comment type="caution">
    <text evidence="3">The sequence shown here is derived from an EMBL/GenBank/DDBJ whole genome shotgun (WGS) entry which is preliminary data.</text>
</comment>
<reference evidence="3 4" key="1">
    <citation type="submission" date="2023-01" db="EMBL/GenBank/DDBJ databases">
        <title>Analysis of 21 Apiospora genomes using comparative genomics revels a genus with tremendous synthesis potential of carbohydrate active enzymes and secondary metabolites.</title>
        <authorList>
            <person name="Sorensen T."/>
        </authorList>
    </citation>
    <scope>NUCLEOTIDE SEQUENCE [LARGE SCALE GENOMIC DNA]</scope>
    <source>
        <strain evidence="3 4">CBS 117206</strain>
    </source>
</reference>
<keyword evidence="2" id="KW-0812">Transmembrane</keyword>
<keyword evidence="4" id="KW-1185">Reference proteome</keyword>
<protein>
    <recommendedName>
        <fullName evidence="5">Tat pathway signal sequence</fullName>
    </recommendedName>
</protein>
<keyword evidence="2" id="KW-0472">Membrane</keyword>
<organism evidence="3 4">
    <name type="scientific">Apiospora kogelbergensis</name>
    <dbReference type="NCBI Taxonomy" id="1337665"/>
    <lineage>
        <taxon>Eukaryota</taxon>
        <taxon>Fungi</taxon>
        <taxon>Dikarya</taxon>
        <taxon>Ascomycota</taxon>
        <taxon>Pezizomycotina</taxon>
        <taxon>Sordariomycetes</taxon>
        <taxon>Xylariomycetidae</taxon>
        <taxon>Amphisphaeriales</taxon>
        <taxon>Apiosporaceae</taxon>
        <taxon>Apiospora</taxon>
    </lineage>
</organism>
<dbReference type="EMBL" id="JAQQWP010000001">
    <property type="protein sequence ID" value="KAK8132449.1"/>
    <property type="molecule type" value="Genomic_DNA"/>
</dbReference>
<feature type="compositionally biased region" description="Acidic residues" evidence="1">
    <location>
        <begin position="29"/>
        <end position="42"/>
    </location>
</feature>
<dbReference type="AlphaFoldDB" id="A0AAW0RCB7"/>
<evidence type="ECO:0000313" key="3">
    <source>
        <dbReference type="EMBL" id="KAK8132449.1"/>
    </source>
</evidence>
<proteinExistence type="predicted"/>
<gene>
    <name evidence="3" type="ORF">PG999_000622</name>
</gene>
<accession>A0AAW0RCB7</accession>
<dbReference type="Proteomes" id="UP001392437">
    <property type="component" value="Unassembled WGS sequence"/>
</dbReference>
<evidence type="ECO:0000256" key="1">
    <source>
        <dbReference type="SAM" id="MobiDB-lite"/>
    </source>
</evidence>
<evidence type="ECO:0000256" key="2">
    <source>
        <dbReference type="SAM" id="Phobius"/>
    </source>
</evidence>
<keyword evidence="2" id="KW-1133">Transmembrane helix</keyword>
<evidence type="ECO:0000313" key="4">
    <source>
        <dbReference type="Proteomes" id="UP001392437"/>
    </source>
</evidence>